<sequence>MMMASIQKSSPWAGMITWLVWGAASQPFALAAEHHTNTFRKCMGDLGDSGSNGKLGSSLGIDGKIPAVLPSSTRQLIRTSPRMHLRQRVLGLPSKGCVDPQPLTCDKLEIPPIDGFNVIVTESNEVRDYVLPTDPTSKFDFCNFTLALNHHGADDVVFVSIWLPSEDTWNGRFLATGGGGLAAGTFASALAGPVSKGFAAGSTDAGLTLNHTIDANSGQWALRANGSINEPLIENFATRSIHEMALIGKEAVKAFYGTKPHYSYYSGCSQGGRQGYFAAQYDPYDFDGVLANAPAINTPQLSPADFWPSVVMGNIAAPPQCVFLEYQKAIIAECDPQDGAKDGLISAPEKCQFDTSQLIGQSINCTDTGGPVVITEDFAEVIAKTLEGSRTTTGNFLWYGNPPGAPFTGLANTKTVDGVTVPVPFAAAEAWMRYFVAQDPDLDTASLTFAEFEDIFNESVAKYTKPFGSDDFDLTEFKQAGGKLLTWHGMGDPLITHLGTTLFWDRLEERVGGVESLKSFYRLFLAPGAGHCGGGYGPVPVEPLSVLIDWVETGKAPDTLFAVTTQDGINTTRNLCPYPQSIKYKGSGDVKDAMSFTCE</sequence>
<dbReference type="AlphaFoldDB" id="A0AAJ0E204"/>
<dbReference type="InterPro" id="IPR029058">
    <property type="entry name" value="AB_hydrolase_fold"/>
</dbReference>
<reference evidence="9 10" key="1">
    <citation type="submission" date="2016-10" db="EMBL/GenBank/DDBJ databases">
        <title>The genome sequence of Colletotrichum fioriniae PJ7.</title>
        <authorList>
            <person name="Baroncelli R."/>
        </authorList>
    </citation>
    <scope>NUCLEOTIDE SEQUENCE [LARGE SCALE GENOMIC DNA]</scope>
    <source>
        <strain evidence="9 10">IMI 309622</strain>
    </source>
</reference>
<evidence type="ECO:0000256" key="2">
    <source>
        <dbReference type="ARBA" id="ARBA00022487"/>
    </source>
</evidence>
<organism evidence="9 10">
    <name type="scientific">Colletotrichum costaricense</name>
    <dbReference type="NCBI Taxonomy" id="1209916"/>
    <lineage>
        <taxon>Eukaryota</taxon>
        <taxon>Fungi</taxon>
        <taxon>Dikarya</taxon>
        <taxon>Ascomycota</taxon>
        <taxon>Pezizomycotina</taxon>
        <taxon>Sordariomycetes</taxon>
        <taxon>Hypocreomycetidae</taxon>
        <taxon>Glomerellales</taxon>
        <taxon>Glomerellaceae</taxon>
        <taxon>Colletotrichum</taxon>
        <taxon>Colletotrichum acutatum species complex</taxon>
    </lineage>
</organism>
<name>A0AAJ0E204_9PEZI</name>
<evidence type="ECO:0000256" key="5">
    <source>
        <dbReference type="ARBA" id="ARBA00022801"/>
    </source>
</evidence>
<dbReference type="PANTHER" id="PTHR33938:SF8">
    <property type="entry name" value="CARBOXYLIC ESTER HYDROLASE"/>
    <property type="match status" value="1"/>
</dbReference>
<evidence type="ECO:0000256" key="6">
    <source>
        <dbReference type="ARBA" id="ARBA00022837"/>
    </source>
</evidence>
<dbReference type="GO" id="GO:0046872">
    <property type="term" value="F:metal ion binding"/>
    <property type="evidence" value="ECO:0007669"/>
    <property type="project" value="UniProtKB-KW"/>
</dbReference>
<dbReference type="RefSeq" id="XP_060314242.1">
    <property type="nucleotide sequence ID" value="XM_060454542.1"/>
</dbReference>
<dbReference type="Pfam" id="PF07519">
    <property type="entry name" value="Tannase"/>
    <property type="match status" value="1"/>
</dbReference>
<dbReference type="SUPFAM" id="SSF53474">
    <property type="entry name" value="alpha/beta-Hydrolases"/>
    <property type="match status" value="1"/>
</dbReference>
<keyword evidence="2" id="KW-0719">Serine esterase</keyword>
<keyword evidence="6" id="KW-0106">Calcium</keyword>
<comment type="caution">
    <text evidence="9">The sequence shown here is derived from an EMBL/GenBank/DDBJ whole genome shotgun (WGS) entry which is preliminary data.</text>
</comment>
<evidence type="ECO:0000256" key="3">
    <source>
        <dbReference type="ARBA" id="ARBA00022723"/>
    </source>
</evidence>
<accession>A0AAJ0E204</accession>
<evidence type="ECO:0000256" key="4">
    <source>
        <dbReference type="ARBA" id="ARBA00022729"/>
    </source>
</evidence>
<evidence type="ECO:0000313" key="9">
    <source>
        <dbReference type="EMBL" id="KAK1528539.1"/>
    </source>
</evidence>
<keyword evidence="5 8" id="KW-0378">Hydrolase</keyword>
<keyword evidence="3" id="KW-0479">Metal-binding</keyword>
<dbReference type="EMBL" id="MOOE01000006">
    <property type="protein sequence ID" value="KAK1528539.1"/>
    <property type="molecule type" value="Genomic_DNA"/>
</dbReference>
<evidence type="ECO:0000313" key="10">
    <source>
        <dbReference type="Proteomes" id="UP001240678"/>
    </source>
</evidence>
<evidence type="ECO:0000256" key="8">
    <source>
        <dbReference type="RuleBase" id="RU361238"/>
    </source>
</evidence>
<dbReference type="Proteomes" id="UP001240678">
    <property type="component" value="Unassembled WGS sequence"/>
</dbReference>
<feature type="chain" id="PRO_5042313544" description="Carboxylic ester hydrolase" evidence="8">
    <location>
        <begin position="32"/>
        <end position="599"/>
    </location>
</feature>
<keyword evidence="4 8" id="KW-0732">Signal</keyword>
<dbReference type="InterPro" id="IPR011118">
    <property type="entry name" value="Tannase/feruloyl_esterase"/>
</dbReference>
<feature type="signal peptide" evidence="8">
    <location>
        <begin position="1"/>
        <end position="31"/>
    </location>
</feature>
<proteinExistence type="inferred from homology"/>
<gene>
    <name evidence="9" type="ORF">CCOS01_06373</name>
</gene>
<dbReference type="EC" id="3.1.1.-" evidence="8"/>
<evidence type="ECO:0000256" key="1">
    <source>
        <dbReference type="ARBA" id="ARBA00006249"/>
    </source>
</evidence>
<evidence type="ECO:0000256" key="7">
    <source>
        <dbReference type="ARBA" id="ARBA00023157"/>
    </source>
</evidence>
<comment type="similarity">
    <text evidence="1 8">Belongs to the tannase family.</text>
</comment>
<keyword evidence="7" id="KW-1015">Disulfide bond</keyword>
<dbReference type="GO" id="GO:0030600">
    <property type="term" value="F:feruloyl esterase activity"/>
    <property type="evidence" value="ECO:0007669"/>
    <property type="project" value="UniProtKB-ARBA"/>
</dbReference>
<protein>
    <recommendedName>
        <fullName evidence="8">Carboxylic ester hydrolase</fullName>
        <ecNumber evidence="8">3.1.1.-</ecNumber>
    </recommendedName>
</protein>
<dbReference type="GeneID" id="85338089"/>
<keyword evidence="10" id="KW-1185">Reference proteome</keyword>
<dbReference type="PANTHER" id="PTHR33938">
    <property type="entry name" value="FERULOYL ESTERASE B-RELATED"/>
    <property type="match status" value="1"/>
</dbReference>